<evidence type="ECO:0000313" key="3">
    <source>
        <dbReference type="Proteomes" id="UP000000268"/>
    </source>
</evidence>
<protein>
    <submittedName>
        <fullName evidence="2">Salicylate 1-monooxygenase, putative</fullName>
    </submittedName>
</protein>
<organism evidence="2 3">
    <name type="scientific">Acaryochloris marina (strain MBIC 11017)</name>
    <dbReference type="NCBI Taxonomy" id="329726"/>
    <lineage>
        <taxon>Bacteria</taxon>
        <taxon>Bacillati</taxon>
        <taxon>Cyanobacteriota</taxon>
        <taxon>Cyanophyceae</taxon>
        <taxon>Acaryochloridales</taxon>
        <taxon>Acaryochloridaceae</taxon>
        <taxon>Acaryochloris</taxon>
    </lineage>
</organism>
<dbReference type="eggNOG" id="COG0654">
    <property type="taxonomic scope" value="Bacteria"/>
</dbReference>
<evidence type="ECO:0000313" key="2">
    <source>
        <dbReference type="EMBL" id="ABW27179.1"/>
    </source>
</evidence>
<dbReference type="PANTHER" id="PTHR46496">
    <property type="match status" value="1"/>
</dbReference>
<dbReference type="HOGENOM" id="CLU_009665_19_5_3"/>
<dbReference type="Proteomes" id="UP000000268">
    <property type="component" value="Chromosome"/>
</dbReference>
<keyword evidence="2" id="KW-0560">Oxidoreductase</keyword>
<name>B0BZW9_ACAM1</name>
<proteinExistence type="predicted"/>
<feature type="domain" description="FAD-binding" evidence="1">
    <location>
        <begin position="11"/>
        <end position="343"/>
    </location>
</feature>
<dbReference type="SUPFAM" id="SSF51905">
    <property type="entry name" value="FAD/NAD(P)-binding domain"/>
    <property type="match status" value="1"/>
</dbReference>
<dbReference type="GO" id="GO:0071949">
    <property type="term" value="F:FAD binding"/>
    <property type="evidence" value="ECO:0007669"/>
    <property type="project" value="InterPro"/>
</dbReference>
<sequence length="397" mass="44887">MQSEQSPYLNKVGIIGAGPAGLATAIALRKQGIEVHIYERATALRPIGAGVTLSPNGIRSLAAIDTDIVQQLQQQGSQLNRFRIRTAKGWPLLNQPVKDDDYDQPFLAIRWFSLQEIMRAKLPPEILHLNHQLTHFEQTHQNVNLSFANGEMATVDLLIGADGIRSIVRKQLFDLEDPAYGGWMTWRGVQKYQHPLLPPHHTTIFAKRGKSLILLDNGQGYVSWALEIPMPTIHRSQHPEAAKTRVLQELSKWHPTLQELVNLTDADTIVERPVCEPMILPQWSNGRVTLVGDAAHPMAPFLGQGTNTTFEDVWALSTYLSQQGNLANALKNYENNRIERAHTIQYRTMYSAAQMRNPFLRPRWFKTSLGKVPDQAKVSEKAFSDWLYQYELTTEST</sequence>
<dbReference type="Gene3D" id="3.50.50.60">
    <property type="entry name" value="FAD/NAD(P)-binding domain"/>
    <property type="match status" value="1"/>
</dbReference>
<accession>B0BZW9</accession>
<dbReference type="GO" id="GO:0004497">
    <property type="term" value="F:monooxygenase activity"/>
    <property type="evidence" value="ECO:0007669"/>
    <property type="project" value="UniProtKB-KW"/>
</dbReference>
<keyword evidence="2" id="KW-0503">Monooxygenase</keyword>
<dbReference type="PRINTS" id="PR00420">
    <property type="entry name" value="RNGMNOXGNASE"/>
</dbReference>
<reference evidence="2 3" key="1">
    <citation type="journal article" date="2008" name="Proc. Natl. Acad. Sci. U.S.A.">
        <title>Niche adaptation and genome expansion in the chlorophyll d-producing cyanobacterium Acaryochloris marina.</title>
        <authorList>
            <person name="Swingley W.D."/>
            <person name="Chen M."/>
            <person name="Cheung P.C."/>
            <person name="Conrad A.L."/>
            <person name="Dejesa L.C."/>
            <person name="Hao J."/>
            <person name="Honchak B.M."/>
            <person name="Karbach L.E."/>
            <person name="Kurdoglu A."/>
            <person name="Lahiri S."/>
            <person name="Mastrian S.D."/>
            <person name="Miyashita H."/>
            <person name="Page L."/>
            <person name="Ramakrishna P."/>
            <person name="Satoh S."/>
            <person name="Sattley W.M."/>
            <person name="Shimada Y."/>
            <person name="Taylor H.L."/>
            <person name="Tomo T."/>
            <person name="Tsuchiya T."/>
            <person name="Wang Z.T."/>
            <person name="Raymond J."/>
            <person name="Mimuro M."/>
            <person name="Blankenship R.E."/>
            <person name="Touchman J.W."/>
        </authorList>
    </citation>
    <scope>NUCLEOTIDE SEQUENCE [LARGE SCALE GENOMIC DNA]</scope>
    <source>
        <strain evidence="3">MBIC 11017</strain>
    </source>
</reference>
<dbReference type="STRING" id="329726.AM1_2165"/>
<dbReference type="Pfam" id="PF01494">
    <property type="entry name" value="FAD_binding_3"/>
    <property type="match status" value="1"/>
</dbReference>
<dbReference type="AlphaFoldDB" id="B0BZW9"/>
<dbReference type="InterPro" id="IPR036188">
    <property type="entry name" value="FAD/NAD-bd_sf"/>
</dbReference>
<gene>
    <name evidence="2" type="ordered locus">AM1_2165</name>
</gene>
<keyword evidence="3" id="KW-1185">Reference proteome</keyword>
<dbReference type="OrthoDB" id="9766816at2"/>
<dbReference type="InterPro" id="IPR002938">
    <property type="entry name" value="FAD-bd"/>
</dbReference>
<dbReference type="KEGG" id="amr:AM1_2165"/>
<dbReference type="PANTHER" id="PTHR46496:SF8">
    <property type="entry name" value="FAD-BINDING DOMAIN-CONTAINING PROTEIN"/>
    <property type="match status" value="1"/>
</dbReference>
<evidence type="ECO:0000259" key="1">
    <source>
        <dbReference type="Pfam" id="PF01494"/>
    </source>
</evidence>
<dbReference type="RefSeq" id="WP_012162658.1">
    <property type="nucleotide sequence ID" value="NC_009925.1"/>
</dbReference>
<dbReference type="EMBL" id="CP000828">
    <property type="protein sequence ID" value="ABW27179.1"/>
    <property type="molecule type" value="Genomic_DNA"/>
</dbReference>